<dbReference type="KEGG" id="dmm:dnm_071070"/>
<evidence type="ECO:0000313" key="1">
    <source>
        <dbReference type="EMBL" id="QTA91041.1"/>
    </source>
</evidence>
<gene>
    <name evidence="1" type="ORF">dnm_071070</name>
</gene>
<dbReference type="Proteomes" id="UP000663722">
    <property type="component" value="Chromosome"/>
</dbReference>
<dbReference type="AlphaFoldDB" id="A0A975BSV6"/>
<name>A0A975BSV6_9BACT</name>
<evidence type="ECO:0000313" key="2">
    <source>
        <dbReference type="Proteomes" id="UP000663722"/>
    </source>
</evidence>
<reference evidence="1" key="1">
    <citation type="journal article" date="2021" name="Microb. Physiol.">
        <title>Proteogenomic Insights into the Physiology of Marine, Sulfate-Reducing, Filamentous Desulfonema limicola and Desulfonema magnum.</title>
        <authorList>
            <person name="Schnaars V."/>
            <person name="Wohlbrand L."/>
            <person name="Scheve S."/>
            <person name="Hinrichs C."/>
            <person name="Reinhardt R."/>
            <person name="Rabus R."/>
        </authorList>
    </citation>
    <scope>NUCLEOTIDE SEQUENCE</scope>
    <source>
        <strain evidence="1">4be13</strain>
    </source>
</reference>
<proteinExistence type="predicted"/>
<protein>
    <submittedName>
        <fullName evidence="1">Uncharacterized protein</fullName>
    </submittedName>
</protein>
<keyword evidence="2" id="KW-1185">Reference proteome</keyword>
<dbReference type="EMBL" id="CP061800">
    <property type="protein sequence ID" value="QTA91041.1"/>
    <property type="molecule type" value="Genomic_DNA"/>
</dbReference>
<sequence>MNDSDMIGKIFWSNFNSGKIFKNWENWYDNLLNKLNNKKYYDRLVSGIATAPVPDVWNDPLSSREFEDSCLESIIYSWSKKKSSNKIAQAMGRNLNLNVIDRNIIEKNQLRKKIEEWLEISQDKKIFIFSDNL</sequence>
<accession>A0A975BSV6</accession>
<organism evidence="1 2">
    <name type="scientific">Desulfonema magnum</name>
    <dbReference type="NCBI Taxonomy" id="45655"/>
    <lineage>
        <taxon>Bacteria</taxon>
        <taxon>Pseudomonadati</taxon>
        <taxon>Thermodesulfobacteriota</taxon>
        <taxon>Desulfobacteria</taxon>
        <taxon>Desulfobacterales</taxon>
        <taxon>Desulfococcaceae</taxon>
        <taxon>Desulfonema</taxon>
    </lineage>
</organism>